<keyword evidence="2" id="KW-1133">Transmembrane helix</keyword>
<gene>
    <name evidence="3" type="ORF">ZIOFF_064788</name>
</gene>
<feature type="transmembrane region" description="Helical" evidence="2">
    <location>
        <begin position="719"/>
        <end position="739"/>
    </location>
</feature>
<evidence type="ECO:0000313" key="3">
    <source>
        <dbReference type="EMBL" id="KAG6475560.1"/>
    </source>
</evidence>
<keyword evidence="4" id="KW-1185">Reference proteome</keyword>
<protein>
    <submittedName>
        <fullName evidence="3">Uncharacterized protein</fullName>
    </submittedName>
</protein>
<feature type="region of interest" description="Disordered" evidence="1">
    <location>
        <begin position="240"/>
        <end position="260"/>
    </location>
</feature>
<reference evidence="3 4" key="1">
    <citation type="submission" date="2020-08" db="EMBL/GenBank/DDBJ databases">
        <title>Plant Genome Project.</title>
        <authorList>
            <person name="Zhang R.-G."/>
        </authorList>
    </citation>
    <scope>NUCLEOTIDE SEQUENCE [LARGE SCALE GENOMIC DNA]</scope>
    <source>
        <tissue evidence="3">Rhizome</tissue>
    </source>
</reference>
<keyword evidence="2" id="KW-0472">Membrane</keyword>
<evidence type="ECO:0000313" key="4">
    <source>
        <dbReference type="Proteomes" id="UP000734854"/>
    </source>
</evidence>
<feature type="region of interest" description="Disordered" evidence="1">
    <location>
        <begin position="138"/>
        <end position="157"/>
    </location>
</feature>
<evidence type="ECO:0000256" key="1">
    <source>
        <dbReference type="SAM" id="MobiDB-lite"/>
    </source>
</evidence>
<name>A0A8J5K8H5_ZINOF</name>
<organism evidence="3 4">
    <name type="scientific">Zingiber officinale</name>
    <name type="common">Ginger</name>
    <name type="synonym">Amomum zingiber</name>
    <dbReference type="NCBI Taxonomy" id="94328"/>
    <lineage>
        <taxon>Eukaryota</taxon>
        <taxon>Viridiplantae</taxon>
        <taxon>Streptophyta</taxon>
        <taxon>Embryophyta</taxon>
        <taxon>Tracheophyta</taxon>
        <taxon>Spermatophyta</taxon>
        <taxon>Magnoliopsida</taxon>
        <taxon>Liliopsida</taxon>
        <taxon>Zingiberales</taxon>
        <taxon>Zingiberaceae</taxon>
        <taxon>Zingiber</taxon>
    </lineage>
</organism>
<dbReference type="PANTHER" id="PTHR33645">
    <property type="entry name" value="AMINOPEPTIDASE (DUF3754)"/>
    <property type="match status" value="1"/>
</dbReference>
<proteinExistence type="predicted"/>
<comment type="caution">
    <text evidence="3">The sequence shown here is derived from an EMBL/GenBank/DDBJ whole genome shotgun (WGS) entry which is preliminary data.</text>
</comment>
<dbReference type="AlphaFoldDB" id="A0A8J5K8H5"/>
<dbReference type="EMBL" id="JACMSC010000018">
    <property type="protein sequence ID" value="KAG6475560.1"/>
    <property type="molecule type" value="Genomic_DNA"/>
</dbReference>
<dbReference type="Proteomes" id="UP000734854">
    <property type="component" value="Unassembled WGS sequence"/>
</dbReference>
<accession>A0A8J5K8H5</accession>
<sequence>MLPQNNLILTGCYDGAVTMVDLGDVTTVVEAAVMIAKDHDGDDEAGGFRLLLPNPTAAKATSCFPSPSPISLAMACLSSTASCFAGRFKRRHLSPTLSSISSFPGARSVTVAAISPKLEHLRCELDAVSAATKECSEEETISEQDVGTPPSKEEKRISGIHVPRQKYISVNKVDLLNAILSMFRTKKEIEEFKRLAMCLDSILHAEHKAMLEEMRACYSGASSQDKHAYEGSCSSIKAEDVSRKKNAPSEFSGHKGANGSRNDEVDKWLYLSDSLDLRKLFGQSAVVSFPESRATIAKKFQRSFMKLLRDAQFEELSIEDLLLADALNTDYLLRLPIFVDWKKTFDSNAIIFNSIFPLSLCFTLFRRGYTTERQQGLLIVEKLDYLQSKLLDSIFSSLSKPMKKIGRWINEMDEATSLDGVVIDSHLEYFILIDHLTSPHGNFTSSRKLCQPSMNTSVAFDVILQQALKDSHEAQSVQIWMEKAKSWLRENYALESTLSFGESTSRDQAKIDQIEDSGLPVWLAAQKAVSLYEGLLSPIGPRGRLIRRLLAWIGVISSPPEVSIEFENEVYPDIYLRPNFLPRITLSNLWEPATWESCSYNSWKVLQTAAYILFSKSTLQEPAFQELVLLYADKGSRNENEDLAEINPVQLKIYEKIPIPDLSVRLDVASLVGLLAYFINYKFENIASSPYASSSIEMLDIIYHFPFWTFVWFREFQSAVFLDVIAITALIIYITRVVLGYKQTTDRYQISSRRTECIYLSQLLVNRTLYEKTLASGFGSVHFLLDASEQQQFKEAILVYSILLHPEQVSCRKKIRESCEKFIYDRFREKIEMPIDKAVETLTRLGLLSEILVEGKIILTVLPSSDAFETLRDRWIGLLA</sequence>
<dbReference type="PANTHER" id="PTHR33645:SF2">
    <property type="entry name" value="FAMILY PROTEIN, PUTATIVE (DUF3754)-RELATED"/>
    <property type="match status" value="1"/>
</dbReference>
<keyword evidence="2" id="KW-0812">Transmembrane</keyword>
<evidence type="ECO:0000256" key="2">
    <source>
        <dbReference type="SAM" id="Phobius"/>
    </source>
</evidence>